<organism evidence="1 2">
    <name type="scientific">Cotesia congregata</name>
    <name type="common">Parasitoid wasp</name>
    <name type="synonym">Apanteles congregatus</name>
    <dbReference type="NCBI Taxonomy" id="51543"/>
    <lineage>
        <taxon>Eukaryota</taxon>
        <taxon>Metazoa</taxon>
        <taxon>Ecdysozoa</taxon>
        <taxon>Arthropoda</taxon>
        <taxon>Hexapoda</taxon>
        <taxon>Insecta</taxon>
        <taxon>Pterygota</taxon>
        <taxon>Neoptera</taxon>
        <taxon>Endopterygota</taxon>
        <taxon>Hymenoptera</taxon>
        <taxon>Apocrita</taxon>
        <taxon>Ichneumonoidea</taxon>
        <taxon>Braconidae</taxon>
        <taxon>Microgastrinae</taxon>
        <taxon>Cotesia</taxon>
    </lineage>
</organism>
<keyword evidence="2" id="KW-1185">Reference proteome</keyword>
<gene>
    <name evidence="1" type="ORF">HICCMSTLAB_LOCUS9662</name>
</gene>
<name>A0A8J2HI66_COTCN</name>
<dbReference type="OrthoDB" id="7701450at2759"/>
<proteinExistence type="predicted"/>
<evidence type="ECO:0000313" key="1">
    <source>
        <dbReference type="EMBL" id="CAG5100589.1"/>
    </source>
</evidence>
<comment type="caution">
    <text evidence="1">The sequence shown here is derived from an EMBL/GenBank/DDBJ whole genome shotgun (WGS) entry which is preliminary data.</text>
</comment>
<sequence length="348" mass="40583">MFSVRETELHFFRMLEQSIKQAYESYQRYNRQSSQVLNIPDLYTHTGEHQMIEIASGSKIYFPISVKKQIEKTSEQEDGSCDWETIVKLALKEVYDDNISNYSAKGKDANGRPPINIKLYNAIFDWVKKKVGPNKIITSKMFNATINKYSANKRGNENQKLNCSKHSKHPDATLSNKLMKFLYYLVTEENLLFFQKIVKISEESYNMQQKEMLPERQTHQLSNVYTEPAPIKIKISPHYEIYLPRSTHLYIERKSEIARGKYDWRILVKETLLEVYGDTIKNYSAKGVRGGSPGINPELYRALYDWATTVTDEECILDSQFAECVNQVTRNKRKAKKIKGQKMQPQEN</sequence>
<reference evidence="1" key="1">
    <citation type="submission" date="2021-04" db="EMBL/GenBank/DDBJ databases">
        <authorList>
            <person name="Chebbi M.A.C M."/>
        </authorList>
    </citation>
    <scope>NUCLEOTIDE SEQUENCE</scope>
</reference>
<protein>
    <submittedName>
        <fullName evidence="1">Uncharacterized protein</fullName>
    </submittedName>
</protein>
<evidence type="ECO:0000313" key="2">
    <source>
        <dbReference type="Proteomes" id="UP000786811"/>
    </source>
</evidence>
<dbReference type="AlphaFoldDB" id="A0A8J2HI66"/>
<dbReference type="EMBL" id="CAJNRD030001122">
    <property type="protein sequence ID" value="CAG5100589.1"/>
    <property type="molecule type" value="Genomic_DNA"/>
</dbReference>
<accession>A0A8J2HI66</accession>
<dbReference type="Proteomes" id="UP000786811">
    <property type="component" value="Unassembled WGS sequence"/>
</dbReference>